<dbReference type="AlphaFoldDB" id="A0A1H6CT65"/>
<dbReference type="OrthoDB" id="3472322at2"/>
<organism evidence="1 2">
    <name type="scientific">Thermomonospora echinospora</name>
    <dbReference type="NCBI Taxonomy" id="1992"/>
    <lineage>
        <taxon>Bacteria</taxon>
        <taxon>Bacillati</taxon>
        <taxon>Actinomycetota</taxon>
        <taxon>Actinomycetes</taxon>
        <taxon>Streptosporangiales</taxon>
        <taxon>Thermomonosporaceae</taxon>
        <taxon>Thermomonospora</taxon>
    </lineage>
</organism>
<evidence type="ECO:0000313" key="2">
    <source>
        <dbReference type="Proteomes" id="UP000236723"/>
    </source>
</evidence>
<reference evidence="2" key="1">
    <citation type="submission" date="2016-10" db="EMBL/GenBank/DDBJ databases">
        <authorList>
            <person name="Varghese N."/>
            <person name="Submissions S."/>
        </authorList>
    </citation>
    <scope>NUCLEOTIDE SEQUENCE [LARGE SCALE GENOMIC DNA]</scope>
    <source>
        <strain evidence="2">DSM 43163</strain>
    </source>
</reference>
<protein>
    <submittedName>
        <fullName evidence="1">Uncharacterized protein</fullName>
    </submittedName>
</protein>
<evidence type="ECO:0000313" key="1">
    <source>
        <dbReference type="EMBL" id="SEG75863.1"/>
    </source>
</evidence>
<sequence>MTTAQAHDVLSPVLPPTLRDAPPRVRLSVEYWTVTMDGADSCGSCDETLTALQTALAQVRPVAQALGIDVDIVPRTVATWAQALEHVIVASPTIRAEGIELHPMHSGDTEARVWWWRGAISDTVPGQALTDLLVRALAARSRRLGVYLEQGGPAPYVRRYLQVDPAAVMPVASGSGCGPSACS</sequence>
<name>A0A1H6CT65_9ACTN</name>
<dbReference type="Pfam" id="PF10865">
    <property type="entry name" value="DUF2703"/>
    <property type="match status" value="1"/>
</dbReference>
<dbReference type="Proteomes" id="UP000236723">
    <property type="component" value="Unassembled WGS sequence"/>
</dbReference>
<dbReference type="EMBL" id="FNVO01000011">
    <property type="protein sequence ID" value="SEG75863.1"/>
    <property type="molecule type" value="Genomic_DNA"/>
</dbReference>
<keyword evidence="2" id="KW-1185">Reference proteome</keyword>
<dbReference type="RefSeq" id="WP_103940124.1">
    <property type="nucleotide sequence ID" value="NZ_FNVO01000011.1"/>
</dbReference>
<proteinExistence type="predicted"/>
<accession>A0A1H6CT65</accession>
<gene>
    <name evidence="1" type="ORF">SAMN04489712_11192</name>
</gene>
<dbReference type="InterPro" id="IPR021219">
    <property type="entry name" value="DUF2703"/>
</dbReference>